<feature type="compositionally biased region" description="Basic residues" evidence="1">
    <location>
        <begin position="728"/>
        <end position="739"/>
    </location>
</feature>
<gene>
    <name evidence="3" type="ORF">SETIT_9G041500v2</name>
</gene>
<dbReference type="SUPFAM" id="SSF52113">
    <property type="entry name" value="BRCT domain"/>
    <property type="match status" value="2"/>
</dbReference>
<dbReference type="SMART" id="SM00292">
    <property type="entry name" value="BRCT"/>
    <property type="match status" value="1"/>
</dbReference>
<name>A0A368SCX8_SETIT</name>
<sequence>MSTCGYHSPRFSEDIAWLPQWLQPHRPPTAGEHRNHSTCVSPPSCQNCVFIRDHSQERQNCQNADGYSGFILHLSGDEETAATTPNSSNVLPFSLHLSSESAAEPFPAEGSDNTQMPNSGMRKGPCPSEDFFADGQEHEVNAVSCNQFGAKDPQEDNRTGVCKLTSKAGSRPLDANRHKRHDASGGKVEVQKLCNADVNDAIELSIAASEAMVIAEMLLDDSQSDKLAATAIEAALHVKVARKQFYFEETEHACGSSQNDLDETDWLAELDEAEMVDVFQDVGLSLVHTACSSQDQNTGDLKLQNSRPSSPPCDADAHTFGSCSSEKQNKRWNSKNADSDDHVSNSFPTNQSAGVLPNESTPCSDSVKQAALSKTFSCSRNKKTGLQVSTENNAALHGAPGALVTCQNIHKEVGRVSAQMNIGTKKHVKGLFEKETSFISESISVDECCPTSRALSMENVASSRASFYCRTEAFHEEKHGAETEELCCQVVCSSLSHADVDPLCSIVPCSISCDEGLSSQAPVCKQSEGHEGPSSQAPVCKRSECNEGPTSLAPECEHSKGEEKDFTHTNESPRIQDLDGEAGPSCVPLVKPLESNVPFRRRIYSSLRPFSTIVPKSNIFASTSNCNADLTVCQQERFKPITLNKNIQRVQAAKHFIENNLEPESLQYFSTVKNKPYHPQDDSEDQIREQQVPWEVCRSSVNLNNGKQCLKRKRVQFSEAKPSSIRTKSNRRMLPKSRFSRSDSRIEEKVKTREYIDNNEATFQGVEFILTGFPNQKEKEIESLIRKCGGYVLSKVPPFPLDKRKNMAEVPSWKPPIVLSPKKVSTAKFLYGCAIDAWMLNPNWFFDSLQAGVLLPPAKYLIRRRNARKHSSAVGHALHPKCNALIFDGVGFLIHGKISFCSKFSNIIKHGGGQVFVSLQGLVETLKDGSTSHGIILVASEASASRHLSHCGLEHDIKTAPASWIIGSLFSGKLIPLKKDRCASFRRIKMPSLHQHVYDISQEI</sequence>
<dbReference type="Gene3D" id="3.40.50.10190">
    <property type="entry name" value="BRCT domain"/>
    <property type="match status" value="2"/>
</dbReference>
<evidence type="ECO:0000259" key="2">
    <source>
        <dbReference type="PROSITE" id="PS50172"/>
    </source>
</evidence>
<dbReference type="EMBL" id="CM003536">
    <property type="protein sequence ID" value="RCV40297.1"/>
    <property type="molecule type" value="Genomic_DNA"/>
</dbReference>
<dbReference type="FunFam" id="3.40.50.10190:FF:000090">
    <property type="entry name" value="BRCA1 C Terminus domain containing protein expressed"/>
    <property type="match status" value="1"/>
</dbReference>
<feature type="compositionally biased region" description="Basic and acidic residues" evidence="1">
    <location>
        <begin position="555"/>
        <end position="568"/>
    </location>
</feature>
<accession>A0A368SCX8</accession>
<dbReference type="FunFam" id="3.40.50.10190:FF:000081">
    <property type="entry name" value="BRCA1 C Terminus domain containing protein expressed"/>
    <property type="match status" value="1"/>
</dbReference>
<protein>
    <recommendedName>
        <fullName evidence="2">BRCT domain-containing protein</fullName>
    </recommendedName>
</protein>
<feature type="region of interest" description="Disordered" evidence="1">
    <location>
        <begin position="551"/>
        <end position="578"/>
    </location>
</feature>
<dbReference type="STRING" id="4555.A0A368SCX8"/>
<feature type="region of interest" description="Disordered" evidence="1">
    <location>
        <begin position="295"/>
        <end position="361"/>
    </location>
</feature>
<dbReference type="PROSITE" id="PS50172">
    <property type="entry name" value="BRCT"/>
    <property type="match status" value="1"/>
</dbReference>
<dbReference type="PANTHER" id="PTHR15321:SF3">
    <property type="entry name" value="TP53-BINDING PROTEIN 1"/>
    <property type="match status" value="1"/>
</dbReference>
<dbReference type="InterPro" id="IPR036420">
    <property type="entry name" value="BRCT_dom_sf"/>
</dbReference>
<evidence type="ECO:0000256" key="1">
    <source>
        <dbReference type="SAM" id="MobiDB-lite"/>
    </source>
</evidence>
<evidence type="ECO:0000313" key="3">
    <source>
        <dbReference type="EMBL" id="RCV40297.1"/>
    </source>
</evidence>
<dbReference type="PANTHER" id="PTHR15321">
    <property type="entry name" value="TUMOR SUPPRESSOR P53-BINDING PROTEIN 1"/>
    <property type="match status" value="1"/>
</dbReference>
<feature type="compositionally biased region" description="Polar residues" evidence="1">
    <location>
        <begin position="344"/>
        <end position="361"/>
    </location>
</feature>
<organism evidence="3">
    <name type="scientific">Setaria italica</name>
    <name type="common">Foxtail millet</name>
    <name type="synonym">Panicum italicum</name>
    <dbReference type="NCBI Taxonomy" id="4555"/>
    <lineage>
        <taxon>Eukaryota</taxon>
        <taxon>Viridiplantae</taxon>
        <taxon>Streptophyta</taxon>
        <taxon>Embryophyta</taxon>
        <taxon>Tracheophyta</taxon>
        <taxon>Spermatophyta</taxon>
        <taxon>Magnoliopsida</taxon>
        <taxon>Liliopsida</taxon>
        <taxon>Poales</taxon>
        <taxon>Poaceae</taxon>
        <taxon>PACMAD clade</taxon>
        <taxon>Panicoideae</taxon>
        <taxon>Panicodae</taxon>
        <taxon>Paniceae</taxon>
        <taxon>Cenchrinae</taxon>
        <taxon>Setaria</taxon>
    </lineage>
</organism>
<feature type="region of interest" description="Disordered" evidence="1">
    <location>
        <begin position="165"/>
        <end position="184"/>
    </location>
</feature>
<dbReference type="OrthoDB" id="646980at2759"/>
<feature type="region of interest" description="Disordered" evidence="1">
    <location>
        <begin position="101"/>
        <end position="132"/>
    </location>
</feature>
<reference evidence="3" key="2">
    <citation type="submission" date="2015-07" db="EMBL/GenBank/DDBJ databases">
        <authorList>
            <person name="Noorani M."/>
        </authorList>
    </citation>
    <scope>NUCLEOTIDE SEQUENCE</scope>
    <source>
        <strain evidence="3">Yugu1</strain>
    </source>
</reference>
<feature type="domain" description="BRCT" evidence="2">
    <location>
        <begin position="758"/>
        <end position="862"/>
    </location>
</feature>
<dbReference type="InterPro" id="IPR047252">
    <property type="entry name" value="TP53BP1-like"/>
</dbReference>
<feature type="region of interest" description="Disordered" evidence="1">
    <location>
        <begin position="720"/>
        <end position="741"/>
    </location>
</feature>
<proteinExistence type="predicted"/>
<dbReference type="AlphaFoldDB" id="A0A368SCX8"/>
<dbReference type="InterPro" id="IPR001357">
    <property type="entry name" value="BRCT_dom"/>
</dbReference>
<reference evidence="3" key="1">
    <citation type="journal article" date="2012" name="Nat. Biotechnol.">
        <title>Reference genome sequence of the model plant Setaria.</title>
        <authorList>
            <person name="Bennetzen J.L."/>
            <person name="Schmutz J."/>
            <person name="Wang H."/>
            <person name="Percifield R."/>
            <person name="Hawkins J."/>
            <person name="Pontaroli A.C."/>
            <person name="Estep M."/>
            <person name="Feng L."/>
            <person name="Vaughn J.N."/>
            <person name="Grimwood J."/>
            <person name="Jenkins J."/>
            <person name="Barry K."/>
            <person name="Lindquist E."/>
            <person name="Hellsten U."/>
            <person name="Deshpande S."/>
            <person name="Wang X."/>
            <person name="Wu X."/>
            <person name="Mitros T."/>
            <person name="Triplett J."/>
            <person name="Yang X."/>
            <person name="Ye C.Y."/>
            <person name="Mauro-Herrera M."/>
            <person name="Wang L."/>
            <person name="Li P."/>
            <person name="Sharma M."/>
            <person name="Sharma R."/>
            <person name="Ronald P.C."/>
            <person name="Panaud O."/>
            <person name="Kellogg E.A."/>
            <person name="Brutnell T.P."/>
            <person name="Doust A.N."/>
            <person name="Tuskan G.A."/>
            <person name="Rokhsar D."/>
            <person name="Devos K.M."/>
        </authorList>
    </citation>
    <scope>NUCLEOTIDE SEQUENCE [LARGE SCALE GENOMIC DNA]</scope>
    <source>
        <strain evidence="3">Yugu1</strain>
    </source>
</reference>
<dbReference type="KEGG" id="sita:101755249"/>
<feature type="compositionally biased region" description="Polar residues" evidence="1">
    <location>
        <begin position="295"/>
        <end position="308"/>
    </location>
</feature>